<accession>A0A484YDJ3</accession>
<evidence type="ECO:0000259" key="1">
    <source>
        <dbReference type="Pfam" id="PF05099"/>
    </source>
</evidence>
<dbReference type="SUPFAM" id="SSF158682">
    <property type="entry name" value="TerB-like"/>
    <property type="match status" value="1"/>
</dbReference>
<dbReference type="AlphaFoldDB" id="A0A484YDJ3"/>
<proteinExistence type="predicted"/>
<gene>
    <name evidence="2" type="ORF">NCTC12126_03326</name>
</gene>
<organism evidence="2 3">
    <name type="scientific">Enterobacter cancerogenus</name>
    <dbReference type="NCBI Taxonomy" id="69218"/>
    <lineage>
        <taxon>Bacteria</taxon>
        <taxon>Pseudomonadati</taxon>
        <taxon>Pseudomonadota</taxon>
        <taxon>Gammaproteobacteria</taxon>
        <taxon>Enterobacterales</taxon>
        <taxon>Enterobacteriaceae</taxon>
        <taxon>Enterobacter</taxon>
        <taxon>Enterobacter cloacae complex</taxon>
    </lineage>
</organism>
<dbReference type="Gene3D" id="1.10.3680.10">
    <property type="entry name" value="TerB-like"/>
    <property type="match status" value="1"/>
</dbReference>
<dbReference type="Proteomes" id="UP000351155">
    <property type="component" value="Unassembled WGS sequence"/>
</dbReference>
<protein>
    <submittedName>
        <fullName evidence="2">Tellurite resistance protein</fullName>
    </submittedName>
</protein>
<dbReference type="InterPro" id="IPR007791">
    <property type="entry name" value="DjlA_N"/>
</dbReference>
<dbReference type="CDD" id="cd07176">
    <property type="entry name" value="terB"/>
    <property type="match status" value="1"/>
</dbReference>
<dbReference type="Pfam" id="PF05099">
    <property type="entry name" value="TerB"/>
    <property type="match status" value="1"/>
</dbReference>
<name>A0A484YDJ3_9ENTR</name>
<sequence length="141" mass="15171">MFGLFKKKARKAIVEVKKMENRDAVEATVWGCYSVAYADGTCDASEIATLEKTIQAKPAFSAFAGEIASMSSNIRAQYEASPRSANAQAMRELADVAGTPDAVDVLCLCLDVADNDGIGEDEEKQLKKIAQALQLSLDAYI</sequence>
<dbReference type="EMBL" id="CAADIW010000027">
    <property type="protein sequence ID" value="VFS33831.1"/>
    <property type="molecule type" value="Genomic_DNA"/>
</dbReference>
<evidence type="ECO:0000313" key="2">
    <source>
        <dbReference type="EMBL" id="VFS33831.1"/>
    </source>
</evidence>
<reference evidence="2 3" key="1">
    <citation type="submission" date="2019-03" db="EMBL/GenBank/DDBJ databases">
        <authorList>
            <consortium name="Pathogen Informatics"/>
        </authorList>
    </citation>
    <scope>NUCLEOTIDE SEQUENCE [LARGE SCALE GENOMIC DNA]</scope>
    <source>
        <strain evidence="2 3">NCTC12126</strain>
    </source>
</reference>
<feature type="domain" description="Co-chaperone DjlA N-terminal" evidence="1">
    <location>
        <begin position="27"/>
        <end position="138"/>
    </location>
</feature>
<dbReference type="InterPro" id="IPR029024">
    <property type="entry name" value="TerB-like"/>
</dbReference>
<evidence type="ECO:0000313" key="3">
    <source>
        <dbReference type="Proteomes" id="UP000351155"/>
    </source>
</evidence>